<reference evidence="4" key="3">
    <citation type="submission" date="2018-08" db="EMBL/GenBank/DDBJ databases">
        <title>Leveraging single-cell genomics to expand the Fungal Tree of Life.</title>
        <authorList>
            <consortium name="DOE Joint Genome Institute"/>
            <person name="Ahrendt S.R."/>
            <person name="Quandt C.A."/>
            <person name="Ciobanu D."/>
            <person name="Clum A."/>
            <person name="Salamov A."/>
            <person name="Andreopoulos B."/>
            <person name="Cheng J.-F."/>
            <person name="Woyke T."/>
            <person name="Pelin A."/>
            <person name="Henrissat B."/>
            <person name="Reynolds N."/>
            <person name="Benny G.L."/>
            <person name="Smith M.E."/>
            <person name="James T.Y."/>
            <person name="Grigoriev I.V."/>
        </authorList>
    </citation>
    <scope>NUCLEOTIDE SEQUENCE</scope>
    <source>
        <strain evidence="4">ATCC 52028</strain>
    </source>
</reference>
<dbReference type="OrthoDB" id="10248435at2759"/>
<keyword evidence="7" id="KW-1185">Reference proteome</keyword>
<evidence type="ECO:0000313" key="7">
    <source>
        <dbReference type="Proteomes" id="UP000274922"/>
    </source>
</evidence>
<dbReference type="InterPro" id="IPR001950">
    <property type="entry name" value="SUI1"/>
</dbReference>
<dbReference type="STRING" id="1555241.A0A4P9X1Y5"/>
<dbReference type="InterPro" id="IPR036877">
    <property type="entry name" value="SUI1_dom_sf"/>
</dbReference>
<dbReference type="EMBL" id="ML014301">
    <property type="protein sequence ID" value="RKO99282.1"/>
    <property type="molecule type" value="Genomic_DNA"/>
</dbReference>
<feature type="domain" description="SUI1" evidence="3">
    <location>
        <begin position="43"/>
        <end position="113"/>
    </location>
</feature>
<organism evidence="5 7">
    <name type="scientific">Caulochytrium protostelioides</name>
    <dbReference type="NCBI Taxonomy" id="1555241"/>
    <lineage>
        <taxon>Eukaryota</taxon>
        <taxon>Fungi</taxon>
        <taxon>Fungi incertae sedis</taxon>
        <taxon>Chytridiomycota</taxon>
        <taxon>Chytridiomycota incertae sedis</taxon>
        <taxon>Chytridiomycetes</taxon>
        <taxon>Caulochytriales</taxon>
        <taxon>Caulochytriaceae</taxon>
        <taxon>Caulochytrium</taxon>
    </lineage>
</organism>
<dbReference type="Gene3D" id="3.30.780.10">
    <property type="entry name" value="SUI1-like domain"/>
    <property type="match status" value="1"/>
</dbReference>
<dbReference type="GO" id="GO:0003743">
    <property type="term" value="F:translation initiation factor activity"/>
    <property type="evidence" value="ECO:0007669"/>
    <property type="project" value="UniProtKB-KW"/>
</dbReference>
<dbReference type="PANTHER" id="PTHR10388">
    <property type="entry name" value="EUKARYOTIC TRANSLATION INITIATION FACTOR SUI1"/>
    <property type="match status" value="1"/>
</dbReference>
<keyword evidence="2" id="KW-0648">Protein biosynthesis</keyword>
<evidence type="ECO:0000256" key="2">
    <source>
        <dbReference type="ARBA" id="ARBA00022917"/>
    </source>
</evidence>
<comment type="similarity">
    <text evidence="1">Belongs to the SUI1 family.</text>
</comment>
<name>A0A4P9X1Y5_9FUNG</name>
<evidence type="ECO:0000313" key="6">
    <source>
        <dbReference type="Proteomes" id="UP000268535"/>
    </source>
</evidence>
<dbReference type="PROSITE" id="PS50296">
    <property type="entry name" value="SUI1"/>
    <property type="match status" value="1"/>
</dbReference>
<keyword evidence="4" id="KW-0396">Initiation factor</keyword>
<evidence type="ECO:0000313" key="5">
    <source>
        <dbReference type="EMBL" id="RKO99282.1"/>
    </source>
</evidence>
<evidence type="ECO:0000313" key="4">
    <source>
        <dbReference type="EMBL" id="RKO96475.1"/>
    </source>
</evidence>
<protein>
    <submittedName>
        <fullName evidence="4">Translation initiation factor eIF1</fullName>
    </submittedName>
</protein>
<reference evidence="5" key="2">
    <citation type="submission" date="2018-04" db="EMBL/GenBank/DDBJ databases">
        <title>Leveraging single-cell genomics to expand the Fungal Tree of Life.</title>
        <authorList>
            <consortium name="DOE Joint Genome Institute"/>
            <person name="Ahrendt S.R."/>
            <person name="Quandt C.A."/>
            <person name="Ciobanu D."/>
            <person name="Clum A."/>
            <person name="Salamov A."/>
            <person name="Andreopoulos B."/>
            <person name="Cheng J.-F."/>
            <person name="Woyke T."/>
            <person name="Pelin A."/>
            <person name="Henrissat B."/>
            <person name="Benny G.L."/>
            <person name="Smith M.E."/>
            <person name="James T.Y."/>
            <person name="Grigoriev I.V."/>
        </authorList>
    </citation>
    <scope>NUCLEOTIDE SEQUENCE</scope>
    <source>
        <strain evidence="5">ATCC 52028</strain>
    </source>
</reference>
<dbReference type="Pfam" id="PF01253">
    <property type="entry name" value="SUI1"/>
    <property type="match status" value="1"/>
</dbReference>
<evidence type="ECO:0000256" key="1">
    <source>
        <dbReference type="ARBA" id="ARBA00005422"/>
    </source>
</evidence>
<dbReference type="AlphaFoldDB" id="A0A4P9X1Y5"/>
<dbReference type="PIRSF" id="PIRSF004499">
    <property type="entry name" value="SUI1_euk"/>
    <property type="match status" value="1"/>
</dbReference>
<dbReference type="CDD" id="cd11566">
    <property type="entry name" value="eIF1_SUI1"/>
    <property type="match status" value="1"/>
</dbReference>
<dbReference type="InterPro" id="IPR005874">
    <property type="entry name" value="SUI1_euk"/>
</dbReference>
<dbReference type="Proteomes" id="UP000268535">
    <property type="component" value="Unassembled WGS sequence"/>
</dbReference>
<evidence type="ECO:0000259" key="3">
    <source>
        <dbReference type="PROSITE" id="PS50296"/>
    </source>
</evidence>
<dbReference type="EMBL" id="ML009913">
    <property type="protein sequence ID" value="RKO96475.1"/>
    <property type="molecule type" value="Genomic_DNA"/>
</dbReference>
<gene>
    <name evidence="4" type="ORF">CAUPRSCDRAFT_8090</name>
    <name evidence="5" type="ORF">CXG81DRAFT_27962</name>
</gene>
<sequence length="125" mass="13296">MSDFGAIQNLQAYDPFADVDALDPSGTGPDVADLGGPGGSTALHIRIQQRSGRKTVTTLTGLPATFDPTRILKAFKKDFACNGNVVKDEVLGEVIQVQGDQRAKIAKALKDWGIAQTSDIKIHGF</sequence>
<dbReference type="Proteomes" id="UP000274922">
    <property type="component" value="Unassembled WGS sequence"/>
</dbReference>
<accession>A0A4P9X1Y5</accession>
<reference evidence="6 7" key="1">
    <citation type="journal article" date="2018" name="Nat. Microbiol.">
        <title>Leveraging single-cell genomics to expand the fungal tree of life.</title>
        <authorList>
            <person name="Ahrendt S.R."/>
            <person name="Quandt C.A."/>
            <person name="Ciobanu D."/>
            <person name="Clum A."/>
            <person name="Salamov A."/>
            <person name="Andreopoulos B."/>
            <person name="Cheng J.F."/>
            <person name="Woyke T."/>
            <person name="Pelin A."/>
            <person name="Henrissat B."/>
            <person name="Reynolds N.K."/>
            <person name="Benny G.L."/>
            <person name="Smith M.E."/>
            <person name="James T.Y."/>
            <person name="Grigoriev I.V."/>
        </authorList>
    </citation>
    <scope>NUCLEOTIDE SEQUENCE [LARGE SCALE GENOMIC DNA]</scope>
    <source>
        <strain evidence="6 7">ATCC 52028</strain>
    </source>
</reference>
<dbReference type="SUPFAM" id="SSF55159">
    <property type="entry name" value="eIF1-like"/>
    <property type="match status" value="1"/>
</dbReference>
<proteinExistence type="inferred from homology"/>